<dbReference type="Gene3D" id="3.90.180.10">
    <property type="entry name" value="Medium-chain alcohol dehydrogenases, catalytic domain"/>
    <property type="match status" value="1"/>
</dbReference>
<dbReference type="InterPro" id="IPR045010">
    <property type="entry name" value="MDR_fam"/>
</dbReference>
<dbReference type="Pfam" id="PF00107">
    <property type="entry name" value="ADH_zinc_N"/>
    <property type="match status" value="1"/>
</dbReference>
<dbReference type="InterPro" id="IPR036291">
    <property type="entry name" value="NAD(P)-bd_dom_sf"/>
</dbReference>
<sequence length="347" mass="38169">MTRPTQTRCWVLSHKPTTNGDKTTFTQTTMDIPSKLTSNEILVKTLFLSNDPSQQIWIAANGPPREQGMRPVEIYDVMISRGIGEVIESGSDAYQKGEHVVGPCGWSEYAVLPVRSIVNLFRSPVMGLSKTHYLGGLGLPAITAYIGLTDTASAKKGERVVVSGAAGAIGSMAVQIAKHIVRASHIIGIAGSEENCRWVEKLGADICLSSKSSSFALDLKEATKDGVDVYFENAGEEILDNMLGVISDEGRITVCGCLRGYNGEDPPPLRNWHNVISREILIKGLVLDHYIESFPKEIRHFYQAIADGKIRLEESETIIEGQFEDIPKIWLKVFQEEHRGNLVTSLQ</sequence>
<dbReference type="PANTHER" id="PTHR43205">
    <property type="entry name" value="PROSTAGLANDIN REDUCTASE"/>
    <property type="match status" value="1"/>
</dbReference>
<dbReference type="InterPro" id="IPR020843">
    <property type="entry name" value="ER"/>
</dbReference>
<evidence type="ECO:0000313" key="3">
    <source>
        <dbReference type="EMBL" id="KAL2817473.1"/>
    </source>
</evidence>
<dbReference type="InterPro" id="IPR041694">
    <property type="entry name" value="ADH_N_2"/>
</dbReference>
<accession>A0ABR4HPR3</accession>
<keyword evidence="1" id="KW-0560">Oxidoreductase</keyword>
<feature type="domain" description="Enoyl reductase (ER)" evidence="2">
    <location>
        <begin position="50"/>
        <end position="312"/>
    </location>
</feature>
<dbReference type="Pfam" id="PF16884">
    <property type="entry name" value="ADH_N_2"/>
    <property type="match status" value="1"/>
</dbReference>
<name>A0ABR4HPR3_9EURO</name>
<protein>
    <recommendedName>
        <fullName evidence="2">Enoyl reductase (ER) domain-containing protein</fullName>
    </recommendedName>
</protein>
<keyword evidence="4" id="KW-1185">Reference proteome</keyword>
<evidence type="ECO:0000259" key="2">
    <source>
        <dbReference type="SMART" id="SM00829"/>
    </source>
</evidence>
<comment type="caution">
    <text evidence="3">The sequence shown here is derived from an EMBL/GenBank/DDBJ whole genome shotgun (WGS) entry which is preliminary data.</text>
</comment>
<dbReference type="EMBL" id="JBFXLS010000091">
    <property type="protein sequence ID" value="KAL2817473.1"/>
    <property type="molecule type" value="Genomic_DNA"/>
</dbReference>
<dbReference type="Proteomes" id="UP001610335">
    <property type="component" value="Unassembled WGS sequence"/>
</dbReference>
<gene>
    <name evidence="3" type="ORF">BDW59DRAFT_182221</name>
</gene>
<organism evidence="3 4">
    <name type="scientific">Aspergillus cavernicola</name>
    <dbReference type="NCBI Taxonomy" id="176166"/>
    <lineage>
        <taxon>Eukaryota</taxon>
        <taxon>Fungi</taxon>
        <taxon>Dikarya</taxon>
        <taxon>Ascomycota</taxon>
        <taxon>Pezizomycotina</taxon>
        <taxon>Eurotiomycetes</taxon>
        <taxon>Eurotiomycetidae</taxon>
        <taxon>Eurotiales</taxon>
        <taxon>Aspergillaceae</taxon>
        <taxon>Aspergillus</taxon>
        <taxon>Aspergillus subgen. Nidulantes</taxon>
    </lineage>
</organism>
<dbReference type="PANTHER" id="PTHR43205:SF19">
    <property type="entry name" value="ENOYL REDUCTASE (ER) DOMAIN-CONTAINING PROTEIN"/>
    <property type="match status" value="1"/>
</dbReference>
<dbReference type="InterPro" id="IPR011032">
    <property type="entry name" value="GroES-like_sf"/>
</dbReference>
<evidence type="ECO:0000313" key="4">
    <source>
        <dbReference type="Proteomes" id="UP001610335"/>
    </source>
</evidence>
<dbReference type="InterPro" id="IPR013149">
    <property type="entry name" value="ADH-like_C"/>
</dbReference>
<dbReference type="SUPFAM" id="SSF50129">
    <property type="entry name" value="GroES-like"/>
    <property type="match status" value="1"/>
</dbReference>
<dbReference type="SMART" id="SM00829">
    <property type="entry name" value="PKS_ER"/>
    <property type="match status" value="1"/>
</dbReference>
<proteinExistence type="predicted"/>
<reference evidence="3 4" key="1">
    <citation type="submission" date="2024-07" db="EMBL/GenBank/DDBJ databases">
        <title>Section-level genome sequencing and comparative genomics of Aspergillus sections Usti and Cavernicolus.</title>
        <authorList>
            <consortium name="Lawrence Berkeley National Laboratory"/>
            <person name="Nybo J.L."/>
            <person name="Vesth T.C."/>
            <person name="Theobald S."/>
            <person name="Frisvad J.C."/>
            <person name="Larsen T.O."/>
            <person name="Kjaerboelling I."/>
            <person name="Rothschild-Mancinelli K."/>
            <person name="Lyhne E.K."/>
            <person name="Kogle M.E."/>
            <person name="Barry K."/>
            <person name="Clum A."/>
            <person name="Na H."/>
            <person name="Ledsgaard L."/>
            <person name="Lin J."/>
            <person name="Lipzen A."/>
            <person name="Kuo A."/>
            <person name="Riley R."/>
            <person name="Mondo S."/>
            <person name="LaButti K."/>
            <person name="Haridas S."/>
            <person name="Pangalinan J."/>
            <person name="Salamov A.A."/>
            <person name="Simmons B.A."/>
            <person name="Magnuson J.K."/>
            <person name="Chen J."/>
            <person name="Drula E."/>
            <person name="Henrissat B."/>
            <person name="Wiebenga A."/>
            <person name="Lubbers R.J."/>
            <person name="Gomes A.C."/>
            <person name="Makela M.R."/>
            <person name="Stajich J."/>
            <person name="Grigoriev I.V."/>
            <person name="Mortensen U.H."/>
            <person name="De vries R.P."/>
            <person name="Baker S.E."/>
            <person name="Andersen M.R."/>
        </authorList>
    </citation>
    <scope>NUCLEOTIDE SEQUENCE [LARGE SCALE GENOMIC DNA]</scope>
    <source>
        <strain evidence="3 4">CBS 600.67</strain>
    </source>
</reference>
<dbReference type="CDD" id="cd05288">
    <property type="entry name" value="PGDH"/>
    <property type="match status" value="1"/>
</dbReference>
<dbReference type="Gene3D" id="3.40.50.720">
    <property type="entry name" value="NAD(P)-binding Rossmann-like Domain"/>
    <property type="match status" value="1"/>
</dbReference>
<dbReference type="SUPFAM" id="SSF51735">
    <property type="entry name" value="NAD(P)-binding Rossmann-fold domains"/>
    <property type="match status" value="1"/>
</dbReference>
<evidence type="ECO:0000256" key="1">
    <source>
        <dbReference type="ARBA" id="ARBA00023002"/>
    </source>
</evidence>